<evidence type="ECO:0000313" key="10">
    <source>
        <dbReference type="Proteomes" id="UP001347796"/>
    </source>
</evidence>
<dbReference type="GO" id="GO:0004861">
    <property type="term" value="F:cyclin-dependent protein serine/threonine kinase inhibitor activity"/>
    <property type="evidence" value="ECO:0007669"/>
    <property type="project" value="InterPro"/>
</dbReference>
<dbReference type="PRINTS" id="PR02094">
    <property type="entry name" value="HEXIMFAMILY"/>
</dbReference>
<dbReference type="PANTHER" id="PTHR13469:SF8">
    <property type="entry name" value="HEXIM P-TEFB COMPLEX SUBUNIT 1"/>
    <property type="match status" value="1"/>
</dbReference>
<dbReference type="GO" id="GO:0000122">
    <property type="term" value="P:negative regulation of transcription by RNA polymerase II"/>
    <property type="evidence" value="ECO:0007669"/>
    <property type="project" value="InterPro"/>
</dbReference>
<evidence type="ECO:0000256" key="7">
    <source>
        <dbReference type="ARBA" id="ARBA00023242"/>
    </source>
</evidence>
<evidence type="ECO:0000256" key="3">
    <source>
        <dbReference type="ARBA" id="ARBA00022491"/>
    </source>
</evidence>
<evidence type="ECO:0000256" key="4">
    <source>
        <dbReference type="ARBA" id="ARBA00023015"/>
    </source>
</evidence>
<accession>A0AAN8JTY2</accession>
<evidence type="ECO:0000256" key="1">
    <source>
        <dbReference type="ARBA" id="ARBA00004123"/>
    </source>
</evidence>
<feature type="compositionally biased region" description="Polar residues" evidence="8">
    <location>
        <begin position="14"/>
        <end position="40"/>
    </location>
</feature>
<keyword evidence="7" id="KW-0539">Nucleus</keyword>
<dbReference type="Pfam" id="PF15313">
    <property type="entry name" value="HEXIM"/>
    <property type="match status" value="1"/>
</dbReference>
<dbReference type="GO" id="GO:0097322">
    <property type="term" value="F:7SK snRNA binding"/>
    <property type="evidence" value="ECO:0007669"/>
    <property type="project" value="TreeGrafter"/>
</dbReference>
<dbReference type="PANTHER" id="PTHR13469">
    <property type="entry name" value="HEXAMETHYLENE BISACETAMIDE INDUCIBLE 1"/>
    <property type="match status" value="1"/>
</dbReference>
<evidence type="ECO:0000313" key="9">
    <source>
        <dbReference type="EMBL" id="KAK6182661.1"/>
    </source>
</evidence>
<feature type="region of interest" description="Disordered" evidence="8">
    <location>
        <begin position="223"/>
        <end position="248"/>
    </location>
</feature>
<dbReference type="Proteomes" id="UP001347796">
    <property type="component" value="Unassembled WGS sequence"/>
</dbReference>
<evidence type="ECO:0000256" key="6">
    <source>
        <dbReference type="ARBA" id="ARBA00023163"/>
    </source>
</evidence>
<keyword evidence="6" id="KW-0804">Transcription</keyword>
<feature type="compositionally biased region" description="Basic residues" evidence="8">
    <location>
        <begin position="63"/>
        <end position="79"/>
    </location>
</feature>
<reference evidence="9 10" key="1">
    <citation type="submission" date="2024-01" db="EMBL/GenBank/DDBJ databases">
        <title>The genome of the rayed Mediterranean limpet Patella caerulea (Linnaeus, 1758).</title>
        <authorList>
            <person name="Anh-Thu Weber A."/>
            <person name="Halstead-Nussloch G."/>
        </authorList>
    </citation>
    <scope>NUCLEOTIDE SEQUENCE [LARGE SCALE GENOMIC DNA]</scope>
    <source>
        <strain evidence="9">AATW-2023a</strain>
        <tissue evidence="9">Whole specimen</tissue>
    </source>
</reference>
<dbReference type="Gene3D" id="6.10.250.2910">
    <property type="match status" value="1"/>
</dbReference>
<keyword evidence="3" id="KW-0678">Repressor</keyword>
<comment type="caution">
    <text evidence="9">The sequence shown here is derived from an EMBL/GenBank/DDBJ whole genome shotgun (WGS) entry which is preliminary data.</text>
</comment>
<sequence>MTTMDSIMVDIDNNKTTSEMKSPTEENVSFGENKSTSDVSVSDEERQTGVGTGENGCDQQGISRKRKRRRIKGGKHHRKWKPYDKLTWSEKKALEEKETIRATQKRQEAFASGHPIAPYNTTQFLMEDHIQSEASPDLLEVENGENLNVSVSSKHRDSFNSDGSSDSDYCADDDETFLAKEFSEAYDNIHAERLQTMSKEQLVKDFVELERKVETLEKKLKNSNQNCVTNERDNSDGTSLSSSGEELALFDLATREEMKRLKEDNTTMKKQIEEMKNKNDSC</sequence>
<protein>
    <submittedName>
        <fullName evidence="9">Uncharacterized protein</fullName>
    </submittedName>
</protein>
<dbReference type="InterPro" id="IPR024872">
    <property type="entry name" value="HEXIM"/>
</dbReference>
<keyword evidence="5" id="KW-0175">Coiled coil</keyword>
<gene>
    <name evidence="9" type="ORF">SNE40_010292</name>
</gene>
<proteinExistence type="inferred from homology"/>
<evidence type="ECO:0000256" key="2">
    <source>
        <dbReference type="ARBA" id="ARBA00008409"/>
    </source>
</evidence>
<organism evidence="9 10">
    <name type="scientific">Patella caerulea</name>
    <name type="common">Rayed Mediterranean limpet</name>
    <dbReference type="NCBI Taxonomy" id="87958"/>
    <lineage>
        <taxon>Eukaryota</taxon>
        <taxon>Metazoa</taxon>
        <taxon>Spiralia</taxon>
        <taxon>Lophotrochozoa</taxon>
        <taxon>Mollusca</taxon>
        <taxon>Gastropoda</taxon>
        <taxon>Patellogastropoda</taxon>
        <taxon>Patelloidea</taxon>
        <taxon>Patellidae</taxon>
        <taxon>Patella</taxon>
    </lineage>
</organism>
<feature type="region of interest" description="Disordered" evidence="8">
    <location>
        <begin position="150"/>
        <end position="169"/>
    </location>
</feature>
<evidence type="ECO:0000256" key="5">
    <source>
        <dbReference type="ARBA" id="ARBA00023054"/>
    </source>
</evidence>
<comment type="subcellular location">
    <subcellularLocation>
        <location evidence="1">Nucleus</location>
    </subcellularLocation>
</comment>
<dbReference type="GO" id="GO:0005654">
    <property type="term" value="C:nucleoplasm"/>
    <property type="evidence" value="ECO:0007669"/>
    <property type="project" value="TreeGrafter"/>
</dbReference>
<comment type="similarity">
    <text evidence="2">Belongs to the HEXIM family.</text>
</comment>
<feature type="region of interest" description="Disordered" evidence="8">
    <location>
        <begin position="1"/>
        <end position="79"/>
    </location>
</feature>
<name>A0AAN8JTY2_PATCE</name>
<dbReference type="GO" id="GO:0005737">
    <property type="term" value="C:cytoplasm"/>
    <property type="evidence" value="ECO:0007669"/>
    <property type="project" value="InterPro"/>
</dbReference>
<keyword evidence="4" id="KW-0805">Transcription regulation</keyword>
<keyword evidence="10" id="KW-1185">Reference proteome</keyword>
<evidence type="ECO:0000256" key="8">
    <source>
        <dbReference type="SAM" id="MobiDB-lite"/>
    </source>
</evidence>
<dbReference type="EMBL" id="JAZGQO010000007">
    <property type="protein sequence ID" value="KAK6182661.1"/>
    <property type="molecule type" value="Genomic_DNA"/>
</dbReference>
<dbReference type="AlphaFoldDB" id="A0AAN8JTY2"/>